<dbReference type="AlphaFoldDB" id="E1JV60"/>
<sequence>MDNNTILDAIITRLRPEKAETIRNLITDAVAKQFGESPDPTEVKRFLDDIRVAQSMSDIDINYAEHYTDLHKAGVDFMRLVQAVKTADKDYR</sequence>
<proteinExistence type="predicted"/>
<organism evidence="1 2">
    <name type="scientific">Solidesulfovibrio fructosivorans JJ]</name>
    <dbReference type="NCBI Taxonomy" id="596151"/>
    <lineage>
        <taxon>Bacteria</taxon>
        <taxon>Pseudomonadati</taxon>
        <taxon>Thermodesulfobacteriota</taxon>
        <taxon>Desulfovibrionia</taxon>
        <taxon>Desulfovibrionales</taxon>
        <taxon>Desulfovibrionaceae</taxon>
        <taxon>Solidesulfovibrio</taxon>
    </lineage>
</organism>
<gene>
    <name evidence="1" type="ORF">DesfrDRAFT_1509</name>
</gene>
<evidence type="ECO:0000313" key="1">
    <source>
        <dbReference type="EMBL" id="EFL51654.1"/>
    </source>
</evidence>
<dbReference type="RefSeq" id="WP_005992614.1">
    <property type="nucleotide sequence ID" value="NZ_AECZ01000008.1"/>
</dbReference>
<protein>
    <submittedName>
        <fullName evidence="1">Uncharacterized protein</fullName>
    </submittedName>
</protein>
<reference evidence="1 2" key="1">
    <citation type="submission" date="2010-08" db="EMBL/GenBank/DDBJ databases">
        <title>The draft genome of Desulfovibrio fructosovorans JJ.</title>
        <authorList>
            <consortium name="US DOE Joint Genome Institute (JGI-PGF)"/>
            <person name="Lucas S."/>
            <person name="Copeland A."/>
            <person name="Lapidus A."/>
            <person name="Cheng J.-F."/>
            <person name="Bruce D."/>
            <person name="Goodwin L."/>
            <person name="Pitluck S."/>
            <person name="Land M.L."/>
            <person name="Hauser L."/>
            <person name="Chang Y.-J."/>
            <person name="Jeffries C."/>
            <person name="Wall J.D."/>
            <person name="Stahl D.A."/>
            <person name="Arkin A.P."/>
            <person name="Dehal P."/>
            <person name="Stolyar S.M."/>
            <person name="Hazen T.C."/>
            <person name="Woyke T.J."/>
        </authorList>
    </citation>
    <scope>NUCLEOTIDE SEQUENCE [LARGE SCALE GENOMIC DNA]</scope>
    <source>
        <strain evidence="1 2">JJ</strain>
    </source>
</reference>
<keyword evidence="2" id="KW-1185">Reference proteome</keyword>
<dbReference type="eggNOG" id="ENOG503180E">
    <property type="taxonomic scope" value="Bacteria"/>
</dbReference>
<name>E1JV60_SOLFR</name>
<comment type="caution">
    <text evidence="1">The sequence shown here is derived from an EMBL/GenBank/DDBJ whole genome shotgun (WGS) entry which is preliminary data.</text>
</comment>
<evidence type="ECO:0000313" key="2">
    <source>
        <dbReference type="Proteomes" id="UP000006250"/>
    </source>
</evidence>
<dbReference type="STRING" id="596151.DesfrDRAFT_1509"/>
<dbReference type="EMBL" id="AECZ01000008">
    <property type="protein sequence ID" value="EFL51654.1"/>
    <property type="molecule type" value="Genomic_DNA"/>
</dbReference>
<accession>E1JV60</accession>
<dbReference type="Proteomes" id="UP000006250">
    <property type="component" value="Unassembled WGS sequence"/>
</dbReference>